<keyword evidence="1" id="KW-0472">Membrane</keyword>
<proteinExistence type="predicted"/>
<dbReference type="OrthoDB" id="45689at2"/>
<dbReference type="Proteomes" id="UP000004324">
    <property type="component" value="Unassembled WGS sequence"/>
</dbReference>
<feature type="transmembrane region" description="Helical" evidence="1">
    <location>
        <begin position="49"/>
        <end position="70"/>
    </location>
</feature>
<dbReference type="NCBIfam" id="TIGR01909">
    <property type="entry name" value="C_GCAxxG_C_C"/>
    <property type="match status" value="1"/>
</dbReference>
<dbReference type="PATRIC" id="fig|1149862.3.peg.1006"/>
<accession>I9LH89</accession>
<gene>
    <name evidence="2" type="ORF">FB4_0105</name>
</gene>
<dbReference type="SUPFAM" id="SSF48695">
    <property type="entry name" value="Multiheme cytochromes"/>
    <property type="match status" value="1"/>
</dbReference>
<keyword evidence="3" id="KW-1185">Reference proteome</keyword>
<reference evidence="2 3" key="1">
    <citation type="journal article" date="2012" name="J. Bacteriol.">
        <title>Draft Genome Sequences for Two Metal-Reducing Pelosinus fermentans Strains Isolated from a Cr(VI)-Contaminated Site and for Type Strain R7.</title>
        <authorList>
            <person name="Brown S.D."/>
            <person name="Podar M."/>
            <person name="Klingeman D.M."/>
            <person name="Johnson C.M."/>
            <person name="Yang Z.K."/>
            <person name="Utturkar S.M."/>
            <person name="Land M.L."/>
            <person name="Mosher J.J."/>
            <person name="Hurt R.A.Jr."/>
            <person name="Phelps T.J."/>
            <person name="Palumbo A.V."/>
            <person name="Arkin A.P."/>
            <person name="Hazen T.C."/>
            <person name="Elias D.A."/>
        </authorList>
    </citation>
    <scope>NUCLEOTIDE SEQUENCE [LARGE SCALE GENOMIC DNA]</scope>
    <source>
        <strain evidence="2 3">B4</strain>
    </source>
</reference>
<keyword evidence="1" id="KW-0812">Transmembrane</keyword>
<dbReference type="EMBL" id="AKVJ01000011">
    <property type="protein sequence ID" value="EIW19854.1"/>
    <property type="molecule type" value="Genomic_DNA"/>
</dbReference>
<protein>
    <submittedName>
        <fullName evidence="2">C_GCAxxG_C_C family protein</fullName>
    </submittedName>
</protein>
<organism evidence="2 3">
    <name type="scientific">Pelosinus fermentans B4</name>
    <dbReference type="NCBI Taxonomy" id="1149862"/>
    <lineage>
        <taxon>Bacteria</taxon>
        <taxon>Bacillati</taxon>
        <taxon>Bacillota</taxon>
        <taxon>Negativicutes</taxon>
        <taxon>Selenomonadales</taxon>
        <taxon>Sporomusaceae</taxon>
        <taxon>Pelosinus</taxon>
    </lineage>
</organism>
<dbReference type="AlphaFoldDB" id="I9LH89"/>
<evidence type="ECO:0000313" key="2">
    <source>
        <dbReference type="EMBL" id="EIW19854.1"/>
    </source>
</evidence>
<dbReference type="InterPro" id="IPR010181">
    <property type="entry name" value="CGCAxxGCC_motif"/>
</dbReference>
<evidence type="ECO:0000313" key="3">
    <source>
        <dbReference type="Proteomes" id="UP000004324"/>
    </source>
</evidence>
<dbReference type="InterPro" id="IPR036280">
    <property type="entry name" value="Multihaem_cyt_sf"/>
</dbReference>
<name>I9LH89_9FIRM</name>
<sequence length="139" mass="15309">MLSTLIEQGYGEPEDLNCAEKILYGANEVYQLGLTPEALRIASGFGGGMAIGSVCGALTAAIMVLGILFVKDRAHESDKIKILTQELFDTYREQMGDIDCNPLKNRYRREDIKCRDVIAKAAAALDTIIKKEQEESQHA</sequence>
<keyword evidence="1" id="KW-1133">Transmembrane helix</keyword>
<dbReference type="Pfam" id="PF09719">
    <property type="entry name" value="C_GCAxxG_C_C"/>
    <property type="match status" value="1"/>
</dbReference>
<dbReference type="RefSeq" id="WP_007931875.1">
    <property type="nucleotide sequence ID" value="NZ_AKVJ01000011.1"/>
</dbReference>
<comment type="caution">
    <text evidence="2">The sequence shown here is derived from an EMBL/GenBank/DDBJ whole genome shotgun (WGS) entry which is preliminary data.</text>
</comment>
<evidence type="ECO:0000256" key="1">
    <source>
        <dbReference type="SAM" id="Phobius"/>
    </source>
</evidence>